<dbReference type="FunFam" id="3.40.190.290:FF:000001">
    <property type="entry name" value="Transcriptional regulator, LysR family"/>
    <property type="match status" value="1"/>
</dbReference>
<dbReference type="PROSITE" id="PS50931">
    <property type="entry name" value="HTH_LYSR"/>
    <property type="match status" value="1"/>
</dbReference>
<dbReference type="Pfam" id="PF00126">
    <property type="entry name" value="HTH_1"/>
    <property type="match status" value="1"/>
</dbReference>
<dbReference type="AlphaFoldDB" id="A0A0C1Q4S1"/>
<sequence>MNIAHLKLFTRIAATHNISLAGKELGLSAAVASAHINKLEEALETQLLYRTTRKVALTEEGLAFLPHAESVLESVEVAKAAIGAGSHTPQGTLRITAPASFGRMHIVPALADFTQRYPELKIDLRLSDSIVDMVEGGFDVAIRNAALSDSSLIASKLASDTRILCASPEYIAQHGAPESIEQLNTHPLINLTGIDHWVFEGDSQNIKLKPISGLHIDNGEAIRDACIRGMGITLCSMWCAYQALQEGKLVQVLKDSPLVNDTALWAVYPSSRMLAPKVRVFIDYLKAYIGEVPYWD</sequence>
<comment type="caution">
    <text evidence="6">The sequence shown here is derived from an EMBL/GenBank/DDBJ whole genome shotgun (WGS) entry which is preliminary data.</text>
</comment>
<dbReference type="PANTHER" id="PTHR30537">
    <property type="entry name" value="HTH-TYPE TRANSCRIPTIONAL REGULATOR"/>
    <property type="match status" value="1"/>
</dbReference>
<dbReference type="InterPro" id="IPR036388">
    <property type="entry name" value="WH-like_DNA-bd_sf"/>
</dbReference>
<dbReference type="GO" id="GO:0003700">
    <property type="term" value="F:DNA-binding transcription factor activity"/>
    <property type="evidence" value="ECO:0007669"/>
    <property type="project" value="InterPro"/>
</dbReference>
<accession>A0A0C1Q4S1</accession>
<dbReference type="EMBL" id="JWIC01000008">
    <property type="protein sequence ID" value="KID55561.1"/>
    <property type="molecule type" value="Genomic_DNA"/>
</dbReference>
<evidence type="ECO:0000256" key="4">
    <source>
        <dbReference type="ARBA" id="ARBA00023163"/>
    </source>
</evidence>
<name>A0A0C1Q4S1_9GAMM</name>
<gene>
    <name evidence="6" type="ORF">JF50_20415</name>
</gene>
<evidence type="ECO:0000313" key="7">
    <source>
        <dbReference type="Proteomes" id="UP000031327"/>
    </source>
</evidence>
<organism evidence="6 7">
    <name type="scientific">Pseudoalteromonas luteoviolacea</name>
    <dbReference type="NCBI Taxonomy" id="43657"/>
    <lineage>
        <taxon>Bacteria</taxon>
        <taxon>Pseudomonadati</taxon>
        <taxon>Pseudomonadota</taxon>
        <taxon>Gammaproteobacteria</taxon>
        <taxon>Alteromonadales</taxon>
        <taxon>Pseudoalteromonadaceae</taxon>
        <taxon>Pseudoalteromonas</taxon>
    </lineage>
</organism>
<evidence type="ECO:0000256" key="1">
    <source>
        <dbReference type="ARBA" id="ARBA00009437"/>
    </source>
</evidence>
<dbReference type="GO" id="GO:0003677">
    <property type="term" value="F:DNA binding"/>
    <property type="evidence" value="ECO:0007669"/>
    <property type="project" value="UniProtKB-KW"/>
</dbReference>
<dbReference type="InterPro" id="IPR036390">
    <property type="entry name" value="WH_DNA-bd_sf"/>
</dbReference>
<dbReference type="Gene3D" id="3.40.190.290">
    <property type="match status" value="1"/>
</dbReference>
<reference evidence="6 7" key="1">
    <citation type="submission" date="2014-12" db="EMBL/GenBank/DDBJ databases">
        <title>Draft Genome Sequence of Pseudoalteromonas luteoviolacea HI1.</title>
        <authorList>
            <person name="Asahina A.Y."/>
            <person name="Hadfield M.G."/>
        </authorList>
    </citation>
    <scope>NUCLEOTIDE SEQUENCE [LARGE SCALE GENOMIC DNA]</scope>
    <source>
        <strain evidence="6 7">HI1</strain>
    </source>
</reference>
<dbReference type="CDD" id="cd08422">
    <property type="entry name" value="PBP2_CrgA_like"/>
    <property type="match status" value="1"/>
</dbReference>
<dbReference type="Proteomes" id="UP000031327">
    <property type="component" value="Unassembled WGS sequence"/>
</dbReference>
<evidence type="ECO:0000256" key="2">
    <source>
        <dbReference type="ARBA" id="ARBA00023015"/>
    </source>
</evidence>
<dbReference type="OrthoDB" id="9786526at2"/>
<dbReference type="InterPro" id="IPR000847">
    <property type="entry name" value="LysR_HTH_N"/>
</dbReference>
<keyword evidence="4" id="KW-0804">Transcription</keyword>
<feature type="domain" description="HTH lysR-type" evidence="5">
    <location>
        <begin position="1"/>
        <end position="58"/>
    </location>
</feature>
<dbReference type="Gene3D" id="1.10.10.10">
    <property type="entry name" value="Winged helix-like DNA-binding domain superfamily/Winged helix DNA-binding domain"/>
    <property type="match status" value="1"/>
</dbReference>
<dbReference type="SUPFAM" id="SSF53850">
    <property type="entry name" value="Periplasmic binding protein-like II"/>
    <property type="match status" value="1"/>
</dbReference>
<dbReference type="InterPro" id="IPR058163">
    <property type="entry name" value="LysR-type_TF_proteobact-type"/>
</dbReference>
<evidence type="ECO:0000256" key="3">
    <source>
        <dbReference type="ARBA" id="ARBA00023125"/>
    </source>
</evidence>
<keyword evidence="2" id="KW-0805">Transcription regulation</keyword>
<evidence type="ECO:0000259" key="5">
    <source>
        <dbReference type="PROSITE" id="PS50931"/>
    </source>
</evidence>
<comment type="similarity">
    <text evidence="1">Belongs to the LysR transcriptional regulatory family.</text>
</comment>
<proteinExistence type="inferred from homology"/>
<evidence type="ECO:0000313" key="6">
    <source>
        <dbReference type="EMBL" id="KID55561.1"/>
    </source>
</evidence>
<dbReference type="FunFam" id="1.10.10.10:FF:000001">
    <property type="entry name" value="LysR family transcriptional regulator"/>
    <property type="match status" value="1"/>
</dbReference>
<dbReference type="RefSeq" id="WP_039611215.1">
    <property type="nucleotide sequence ID" value="NZ_JWIC01000008.1"/>
</dbReference>
<dbReference type="PANTHER" id="PTHR30537:SF5">
    <property type="entry name" value="HTH-TYPE TRANSCRIPTIONAL ACTIVATOR TTDR-RELATED"/>
    <property type="match status" value="1"/>
</dbReference>
<keyword evidence="3" id="KW-0238">DNA-binding</keyword>
<dbReference type="SUPFAM" id="SSF46785">
    <property type="entry name" value="Winged helix' DNA-binding domain"/>
    <property type="match status" value="1"/>
</dbReference>
<dbReference type="InterPro" id="IPR005119">
    <property type="entry name" value="LysR_subst-bd"/>
</dbReference>
<dbReference type="Pfam" id="PF03466">
    <property type="entry name" value="LysR_substrate"/>
    <property type="match status" value="1"/>
</dbReference>
<protein>
    <submittedName>
        <fullName evidence="6">LysR family transcriptional regulator</fullName>
    </submittedName>
</protein>